<dbReference type="SUPFAM" id="SSF63411">
    <property type="entry name" value="LuxS/MPP-like metallohydrolase"/>
    <property type="match status" value="1"/>
</dbReference>
<keyword evidence="1" id="KW-0812">Transmembrane</keyword>
<feature type="transmembrane region" description="Helical" evidence="1">
    <location>
        <begin position="12"/>
        <end position="31"/>
    </location>
</feature>
<dbReference type="EMBL" id="JAMB01000001">
    <property type="protein sequence ID" value="ETX12054.1"/>
    <property type="molecule type" value="Genomic_DNA"/>
</dbReference>
<dbReference type="Proteomes" id="UP000054058">
    <property type="component" value="Unassembled WGS sequence"/>
</dbReference>
<reference evidence="2 3" key="1">
    <citation type="submission" date="2014-01" db="EMBL/GenBank/DDBJ databases">
        <title>Marinomonas ushuaiensis DSM 15871 Genome Sequencing.</title>
        <authorList>
            <person name="Lai Q."/>
            <person name="Shao Z.S."/>
        </authorList>
    </citation>
    <scope>NUCLEOTIDE SEQUENCE [LARGE SCALE GENOMIC DNA]</scope>
    <source>
        <strain evidence="2 3">DSM 15871</strain>
    </source>
</reference>
<keyword evidence="1" id="KW-1133">Transmembrane helix</keyword>
<organism evidence="2 3">
    <name type="scientific">Marinomonas ushuaiensis DSM 15871</name>
    <dbReference type="NCBI Taxonomy" id="1122207"/>
    <lineage>
        <taxon>Bacteria</taxon>
        <taxon>Pseudomonadati</taxon>
        <taxon>Pseudomonadota</taxon>
        <taxon>Gammaproteobacteria</taxon>
        <taxon>Oceanospirillales</taxon>
        <taxon>Oceanospirillaceae</taxon>
        <taxon>Marinomonas</taxon>
    </lineage>
</organism>
<sequence length="442" mass="50186">MPDNNKPLFSRPVLTLVMFFCILAIWVLNLASSNSKLPSPNIETWTTTSGIPVIWLKQSEWKNSNKLEVRFSFHSNTNNTTLVQTTFAILMSDSLSLSTATINQRLEPLAARASSYYDHENQVIGLTLSNEPQYLQPTLSLITNWLSQPAFKQRTFDTWQHQKQINTSAQSNRELTVYSNTVFSNTTSKQNSQTVADLSLIQVSDFYQDLQHSAGTIFVVGDLSTEAKQTLEVALNTISQNFQLSQSITEPDQNTKASSIALATEGQYLWQTKSAMALAPISSIQEWLSLQIWGADLVSTLNQQEHIDFVQLALTLSQHQPWTEWNIQYANHFTEKAKSNTSNNIMDAISFTSIEKVPSANDEVAFELLFNSFKTQLEQQVQSPTWWSYIATQVTHENSQLTIEEFVNDYKQAVDNFTIEEYQTALKQLLKPSSYQEIQVYQ</sequence>
<dbReference type="STRING" id="1122207.MUS1_00135"/>
<keyword evidence="3" id="KW-1185">Reference proteome</keyword>
<evidence type="ECO:0000256" key="1">
    <source>
        <dbReference type="SAM" id="Phobius"/>
    </source>
</evidence>
<evidence type="ECO:0000313" key="3">
    <source>
        <dbReference type="Proteomes" id="UP000054058"/>
    </source>
</evidence>
<dbReference type="OrthoDB" id="6104154at2"/>
<dbReference type="GO" id="GO:0046872">
    <property type="term" value="F:metal ion binding"/>
    <property type="evidence" value="ECO:0007669"/>
    <property type="project" value="InterPro"/>
</dbReference>
<dbReference type="eggNOG" id="COG0612">
    <property type="taxonomic scope" value="Bacteria"/>
</dbReference>
<name>X7E7K7_9GAMM</name>
<evidence type="ECO:0000313" key="2">
    <source>
        <dbReference type="EMBL" id="ETX12054.1"/>
    </source>
</evidence>
<dbReference type="PATRIC" id="fig|1122207.3.peg.27"/>
<accession>X7E7K7</accession>
<protein>
    <recommendedName>
        <fullName evidence="4">Peptidase M16 C-terminal domain-containing protein</fullName>
    </recommendedName>
</protein>
<comment type="caution">
    <text evidence="2">The sequence shown here is derived from an EMBL/GenBank/DDBJ whole genome shotgun (WGS) entry which is preliminary data.</text>
</comment>
<dbReference type="AlphaFoldDB" id="X7E7K7"/>
<gene>
    <name evidence="2" type="ORF">MUS1_00135</name>
</gene>
<dbReference type="Gene3D" id="3.30.830.10">
    <property type="entry name" value="Metalloenzyme, LuxS/M16 peptidase-like"/>
    <property type="match status" value="1"/>
</dbReference>
<proteinExistence type="predicted"/>
<dbReference type="InterPro" id="IPR011249">
    <property type="entry name" value="Metalloenz_LuxS/M16"/>
</dbReference>
<dbReference type="RefSeq" id="WP_036157399.1">
    <property type="nucleotide sequence ID" value="NZ_JAMB01000001.1"/>
</dbReference>
<evidence type="ECO:0008006" key="4">
    <source>
        <dbReference type="Google" id="ProtNLM"/>
    </source>
</evidence>
<keyword evidence="1" id="KW-0472">Membrane</keyword>